<sequence length="114" mass="11367">MSDCLAGHLCRERSFVLVIWSGPPIVATPTPAVAPHLGRPATPAETRTRRATPGVVLGVALAWAPAAAGASAVGAVAAVAAVAAAAAAEAPNVRRGGEEDGVPEPRLRFGDNSV</sequence>
<feature type="compositionally biased region" description="Basic and acidic residues" evidence="1">
    <location>
        <begin position="95"/>
        <end position="114"/>
    </location>
</feature>
<evidence type="ECO:0000313" key="2">
    <source>
        <dbReference type="EMBL" id="OSX73303.1"/>
    </source>
</evidence>
<dbReference type="EMBL" id="KV919004">
    <property type="protein sequence ID" value="OSX73303.1"/>
    <property type="molecule type" value="Genomic_DNA"/>
</dbReference>
<name>A0A1X6NY46_PORUM</name>
<accession>A0A1X6NY46</accession>
<feature type="region of interest" description="Disordered" evidence="1">
    <location>
        <begin position="30"/>
        <end position="49"/>
    </location>
</feature>
<proteinExistence type="predicted"/>
<dbReference type="AlphaFoldDB" id="A0A1X6NY46"/>
<evidence type="ECO:0000313" key="3">
    <source>
        <dbReference type="Proteomes" id="UP000218209"/>
    </source>
</evidence>
<reference evidence="2 3" key="1">
    <citation type="submission" date="2017-03" db="EMBL/GenBank/DDBJ databases">
        <title>WGS assembly of Porphyra umbilicalis.</title>
        <authorList>
            <person name="Brawley S.H."/>
            <person name="Blouin N.A."/>
            <person name="Ficko-Blean E."/>
            <person name="Wheeler G.L."/>
            <person name="Lohr M."/>
            <person name="Goodson H.V."/>
            <person name="Jenkins J.W."/>
            <person name="Blaby-Haas C.E."/>
            <person name="Helliwell K.E."/>
            <person name="Chan C."/>
            <person name="Marriage T."/>
            <person name="Bhattacharya D."/>
            <person name="Klein A.S."/>
            <person name="Badis Y."/>
            <person name="Brodie J."/>
            <person name="Cao Y."/>
            <person name="Collen J."/>
            <person name="Dittami S.M."/>
            <person name="Gachon C.M."/>
            <person name="Green B.R."/>
            <person name="Karpowicz S."/>
            <person name="Kim J.W."/>
            <person name="Kudahl U."/>
            <person name="Lin S."/>
            <person name="Michel G."/>
            <person name="Mittag M."/>
            <person name="Olson B.J."/>
            <person name="Pangilinan J."/>
            <person name="Peng Y."/>
            <person name="Qiu H."/>
            <person name="Shu S."/>
            <person name="Singer J.T."/>
            <person name="Smith A.G."/>
            <person name="Sprecher B.N."/>
            <person name="Wagner V."/>
            <person name="Wang W."/>
            <person name="Wang Z.-Y."/>
            <person name="Yan J."/>
            <person name="Yarish C."/>
            <person name="Zoeuner-Riek S."/>
            <person name="Zhuang Y."/>
            <person name="Zou Y."/>
            <person name="Lindquist E.A."/>
            <person name="Grimwood J."/>
            <person name="Barry K."/>
            <person name="Rokhsar D.S."/>
            <person name="Schmutz J."/>
            <person name="Stiller J.W."/>
            <person name="Grossman A.R."/>
            <person name="Prochnik S.E."/>
        </authorList>
    </citation>
    <scope>NUCLEOTIDE SEQUENCE [LARGE SCALE GENOMIC DNA]</scope>
    <source>
        <strain evidence="2">4086291</strain>
    </source>
</reference>
<gene>
    <name evidence="2" type="ORF">BU14_0359s0011</name>
</gene>
<dbReference type="Proteomes" id="UP000218209">
    <property type="component" value="Unassembled WGS sequence"/>
</dbReference>
<feature type="region of interest" description="Disordered" evidence="1">
    <location>
        <begin position="89"/>
        <end position="114"/>
    </location>
</feature>
<organism evidence="2 3">
    <name type="scientific">Porphyra umbilicalis</name>
    <name type="common">Purple laver</name>
    <name type="synonym">Red alga</name>
    <dbReference type="NCBI Taxonomy" id="2786"/>
    <lineage>
        <taxon>Eukaryota</taxon>
        <taxon>Rhodophyta</taxon>
        <taxon>Bangiophyceae</taxon>
        <taxon>Bangiales</taxon>
        <taxon>Bangiaceae</taxon>
        <taxon>Porphyra</taxon>
    </lineage>
</organism>
<keyword evidence="3" id="KW-1185">Reference proteome</keyword>
<protein>
    <submittedName>
        <fullName evidence="2">Uncharacterized protein</fullName>
    </submittedName>
</protein>
<evidence type="ECO:0000256" key="1">
    <source>
        <dbReference type="SAM" id="MobiDB-lite"/>
    </source>
</evidence>